<evidence type="ECO:0000256" key="5">
    <source>
        <dbReference type="ARBA" id="ARBA00022801"/>
    </source>
</evidence>
<gene>
    <name evidence="11" type="primary">MINDY1</name>
</gene>
<evidence type="ECO:0000259" key="10">
    <source>
        <dbReference type="Pfam" id="PF04424"/>
    </source>
</evidence>
<reference evidence="11" key="2">
    <citation type="submission" date="2025-09" db="UniProtKB">
        <authorList>
            <consortium name="Ensembl"/>
        </authorList>
    </citation>
    <scope>IDENTIFICATION</scope>
</reference>
<comment type="function">
    <text evidence="7 8">Hydrolase that can specifically remove 'Lys-48'-linked conjugated ubiquitin from proteins. Has exodeubiquitinase activity and has a preference for long polyubiquitin chains. May play a regulatory role at the level of protein turnover.</text>
</comment>
<dbReference type="GO" id="GO:1990380">
    <property type="term" value="F:K48-linked deubiquitinase activity"/>
    <property type="evidence" value="ECO:0007669"/>
    <property type="project" value="UniProtKB-UniRule"/>
</dbReference>
<keyword evidence="4 8" id="KW-0833">Ubl conjugation pathway</keyword>
<dbReference type="EC" id="3.4.19.12" evidence="8"/>
<comment type="similarity">
    <text evidence="2 8">Belongs to the MINDY deubiquitinase family. FAM63 subfamily.</text>
</comment>
<organism evidence="11 12">
    <name type="scientific">Lynx canadensis</name>
    <name type="common">Canada lynx</name>
    <name type="synonym">Felis canadensis</name>
    <dbReference type="NCBI Taxonomy" id="61383"/>
    <lineage>
        <taxon>Eukaryota</taxon>
        <taxon>Metazoa</taxon>
        <taxon>Chordata</taxon>
        <taxon>Craniata</taxon>
        <taxon>Vertebrata</taxon>
        <taxon>Euteleostomi</taxon>
        <taxon>Mammalia</taxon>
        <taxon>Eutheria</taxon>
        <taxon>Laurasiatheria</taxon>
        <taxon>Carnivora</taxon>
        <taxon>Feliformia</taxon>
        <taxon>Felidae</taxon>
        <taxon>Felinae</taxon>
        <taxon>Lynx</taxon>
    </lineage>
</organism>
<dbReference type="GO" id="GO:0006508">
    <property type="term" value="P:proteolysis"/>
    <property type="evidence" value="ECO:0007669"/>
    <property type="project" value="UniProtKB-KW"/>
</dbReference>
<keyword evidence="3 8" id="KW-0645">Protease</keyword>
<evidence type="ECO:0000256" key="6">
    <source>
        <dbReference type="ARBA" id="ARBA00022807"/>
    </source>
</evidence>
<feature type="compositionally biased region" description="Low complexity" evidence="9">
    <location>
        <begin position="365"/>
        <end position="380"/>
    </location>
</feature>
<evidence type="ECO:0000313" key="11">
    <source>
        <dbReference type="Ensembl" id="ENSLCNP00005013697.1"/>
    </source>
</evidence>
<dbReference type="InterPro" id="IPR007518">
    <property type="entry name" value="MINDY"/>
</dbReference>
<accession>A0A667H248</accession>
<evidence type="ECO:0000256" key="1">
    <source>
        <dbReference type="ARBA" id="ARBA00000707"/>
    </source>
</evidence>
<name>A0A667H248_LYNCA</name>
<feature type="region of interest" description="Disordered" evidence="9">
    <location>
        <begin position="1"/>
        <end position="107"/>
    </location>
</feature>
<evidence type="ECO:0000256" key="8">
    <source>
        <dbReference type="RuleBase" id="RU367139"/>
    </source>
</evidence>
<evidence type="ECO:0000313" key="12">
    <source>
        <dbReference type="Proteomes" id="UP000472241"/>
    </source>
</evidence>
<dbReference type="GO" id="GO:0071108">
    <property type="term" value="P:protein K48-linked deubiquitination"/>
    <property type="evidence" value="ECO:0007669"/>
    <property type="project" value="TreeGrafter"/>
</dbReference>
<dbReference type="Ensembl" id="ENSLCNT00005015318.1">
    <property type="protein sequence ID" value="ENSLCNP00005013697.1"/>
    <property type="gene ID" value="ENSLCNG00005008980.1"/>
</dbReference>
<dbReference type="GO" id="GO:0005829">
    <property type="term" value="C:cytosol"/>
    <property type="evidence" value="ECO:0007669"/>
    <property type="project" value="TreeGrafter"/>
</dbReference>
<dbReference type="PANTHER" id="PTHR18063">
    <property type="entry name" value="NF-E2 INDUCIBLE PROTEIN"/>
    <property type="match status" value="1"/>
</dbReference>
<evidence type="ECO:0000256" key="4">
    <source>
        <dbReference type="ARBA" id="ARBA00022786"/>
    </source>
</evidence>
<dbReference type="AlphaFoldDB" id="A0A667H248"/>
<evidence type="ECO:0000256" key="9">
    <source>
        <dbReference type="SAM" id="MobiDB-lite"/>
    </source>
</evidence>
<feature type="region of interest" description="Disordered" evidence="9">
    <location>
        <begin position="365"/>
        <end position="412"/>
    </location>
</feature>
<dbReference type="GO" id="GO:0004843">
    <property type="term" value="F:cysteine-type deubiquitinase activity"/>
    <property type="evidence" value="ECO:0007669"/>
    <property type="project" value="UniProtKB-UniRule"/>
</dbReference>
<dbReference type="InterPro" id="IPR033979">
    <property type="entry name" value="MINDY_domain"/>
</dbReference>
<sequence length="412" mass="44948">MEHHQPGHPASGKARIIEAVSPENREVLSQPDVHPQDKDAGDADGAAREQETVDQTSPLAQGQDNLESPAPNASSIQLGPAHGTQPEAETGGACSRPQELPQPPRARQPEVDFYCVKWISWKGERTPIITQSTNGPCPLLAIMNILFLQWKVKLSPQKEVITSDELMAHLGDCLLSIKPQEKSEGLQLNFQQSPEAVSAVGKLSYNQLVEKIITCKHSSDTNLVTEGLIAEQFLETTAAQLTYHGLCELTAAAKEGELSVFFRNNHFSTMTKHKSHLYLLVTDQGFLQEEQVVWESLHNVDGDSCFCNSDFHLSHSLGKGPGAGGGNGSPEQQRLVDQDYLIALSLQQQPQGTLGLSDLELAQQLQQEEYQQQPAVQPAPGRASPQGRGATSGRPAGERRQRPKQESDCVLL</sequence>
<dbReference type="PANTHER" id="PTHR18063:SF7">
    <property type="entry name" value="UBIQUITIN CARBOXYL-TERMINAL HYDROLASE MINDY-1"/>
    <property type="match status" value="1"/>
</dbReference>
<protein>
    <recommendedName>
        <fullName evidence="8">Ubiquitin carboxyl-terminal hydrolase</fullName>
        <ecNumber evidence="8">3.4.19.12</ecNumber>
    </recommendedName>
</protein>
<feature type="compositionally biased region" description="Basic and acidic residues" evidence="9">
    <location>
        <begin position="396"/>
        <end position="412"/>
    </location>
</feature>
<feature type="compositionally biased region" description="Polar residues" evidence="9">
    <location>
        <begin position="53"/>
        <end position="77"/>
    </location>
</feature>
<feature type="compositionally biased region" description="Basic and acidic residues" evidence="9">
    <location>
        <begin position="34"/>
        <end position="51"/>
    </location>
</feature>
<proteinExistence type="inferred from homology"/>
<reference evidence="11" key="1">
    <citation type="submission" date="2025-08" db="UniProtKB">
        <authorList>
            <consortium name="Ensembl"/>
        </authorList>
    </citation>
    <scope>IDENTIFICATION</scope>
</reference>
<keyword evidence="5 8" id="KW-0378">Hydrolase</keyword>
<dbReference type="Pfam" id="PF04424">
    <property type="entry name" value="MINDY_DUB"/>
    <property type="match status" value="2"/>
</dbReference>
<feature type="domain" description="MINDY deubiquitinase" evidence="10">
    <location>
        <begin position="192"/>
        <end position="311"/>
    </location>
</feature>
<dbReference type="GO" id="GO:0071944">
    <property type="term" value="C:cell periphery"/>
    <property type="evidence" value="ECO:0007669"/>
    <property type="project" value="TreeGrafter"/>
</dbReference>
<evidence type="ECO:0000256" key="7">
    <source>
        <dbReference type="ARBA" id="ARBA00037741"/>
    </source>
</evidence>
<evidence type="ECO:0000256" key="3">
    <source>
        <dbReference type="ARBA" id="ARBA00022670"/>
    </source>
</evidence>
<feature type="domain" description="MINDY deubiquitinase" evidence="10">
    <location>
        <begin position="113"/>
        <end position="184"/>
    </location>
</feature>
<dbReference type="GO" id="GO:0140934">
    <property type="term" value="F:histone deubiquitinase activity"/>
    <property type="evidence" value="ECO:0007669"/>
    <property type="project" value="UniProtKB-UniRule"/>
</dbReference>
<keyword evidence="12" id="KW-1185">Reference proteome</keyword>
<comment type="catalytic activity">
    <reaction evidence="1 8">
        <text>Thiol-dependent hydrolysis of ester, thioester, amide, peptide and isopeptide bonds formed by the C-terminal Gly of ubiquitin (a 76-residue protein attached to proteins as an intracellular targeting signal).</text>
        <dbReference type="EC" id="3.4.19.12"/>
    </reaction>
</comment>
<dbReference type="Proteomes" id="UP000472241">
    <property type="component" value="Unplaced"/>
</dbReference>
<evidence type="ECO:0000256" key="2">
    <source>
        <dbReference type="ARBA" id="ARBA00006616"/>
    </source>
</evidence>
<keyword evidence="6 8" id="KW-0788">Thiol protease</keyword>
<dbReference type="GO" id="GO:0016807">
    <property type="term" value="F:cysteine-type carboxypeptidase activity"/>
    <property type="evidence" value="ECO:0007669"/>
    <property type="project" value="TreeGrafter"/>
</dbReference>
<dbReference type="GO" id="GO:0036435">
    <property type="term" value="F:K48-linked polyubiquitin modification-dependent protein binding"/>
    <property type="evidence" value="ECO:0007669"/>
    <property type="project" value="UniProtKB-UniRule"/>
</dbReference>